<evidence type="ECO:0000313" key="4">
    <source>
        <dbReference type="EMBL" id="QBO36961.1"/>
    </source>
</evidence>
<feature type="domain" description="PBSX phage terminase small subunit-like N-terminal" evidence="3">
    <location>
        <begin position="16"/>
        <end position="52"/>
    </location>
</feature>
<gene>
    <name evidence="4" type="ORF">EQG49_11140</name>
</gene>
<dbReference type="OrthoDB" id="7358785at2"/>
<dbReference type="InterPro" id="IPR052404">
    <property type="entry name" value="SPP1-like_terminase"/>
</dbReference>
<keyword evidence="1" id="KW-1188">Viral release from host cell</keyword>
<dbReference type="PANTHER" id="PTHR41328:SF2">
    <property type="entry name" value="TERMINASE SMALL SUBUNIT"/>
    <property type="match status" value="1"/>
</dbReference>
<dbReference type="GO" id="GO:0051276">
    <property type="term" value="P:chromosome organization"/>
    <property type="evidence" value="ECO:0007669"/>
    <property type="project" value="InterPro"/>
</dbReference>
<dbReference type="InterPro" id="IPR005335">
    <property type="entry name" value="Terminase_ssu"/>
</dbReference>
<accession>A0A4P6YW00</accession>
<dbReference type="RefSeq" id="WP_133364038.1">
    <property type="nucleotide sequence ID" value="NZ_CP037940.1"/>
</dbReference>
<dbReference type="AlphaFoldDB" id="A0A4P6YW00"/>
<dbReference type="EMBL" id="CP037940">
    <property type="protein sequence ID" value="QBO36961.1"/>
    <property type="molecule type" value="Genomic_DNA"/>
</dbReference>
<name>A0A4P6YW00_9LACO</name>
<evidence type="ECO:0000313" key="5">
    <source>
        <dbReference type="Proteomes" id="UP000292886"/>
    </source>
</evidence>
<dbReference type="KEGG" id="wei:EQG49_11140"/>
<dbReference type="Proteomes" id="UP000292886">
    <property type="component" value="Chromosome"/>
</dbReference>
<evidence type="ECO:0000256" key="2">
    <source>
        <dbReference type="ARBA" id="ARBA00023219"/>
    </source>
</evidence>
<evidence type="ECO:0000259" key="3">
    <source>
        <dbReference type="Pfam" id="PF10668"/>
    </source>
</evidence>
<keyword evidence="5" id="KW-1185">Reference proteome</keyword>
<reference evidence="5" key="1">
    <citation type="submission" date="2019-03" db="EMBL/GenBank/DDBJ databases">
        <title>Weissella sp. 26KH-42 Genome sequencing.</title>
        <authorList>
            <person name="Heo J."/>
            <person name="Kim S.-J."/>
            <person name="Kim J.-S."/>
            <person name="Hong S.-B."/>
            <person name="Kwon S.-W."/>
        </authorList>
    </citation>
    <scope>NUCLEOTIDE SEQUENCE [LARGE SCALE GENOMIC DNA]</scope>
    <source>
        <strain evidence="5">26KH-42</strain>
    </source>
</reference>
<protein>
    <recommendedName>
        <fullName evidence="3">PBSX phage terminase small subunit-like N-terminal domain-containing protein</fullName>
    </recommendedName>
</protein>
<sequence>MSEKWIDAEKDYEAGMKYKDIAEKYEVSLSTVKSWKARKWSQEKVANSVKKVAQKGRKVATKKKEVATQDDEAPPKLNPLQIAFVKRYWETGNATRSYMHVYDADYETANANSARLLAKASVQNELNRLKKEAEEQFADKRTAIINRLANQALGRFDDVVAAKTVTRHVYDEDGNPKLDPETMQLKTYRITETELRNDYDTAIVKNIKISEFGKLNVELYDAQKAAKEFLDRTTTNTGEAPREIIIQDNWAEGDDIS</sequence>
<dbReference type="Gene3D" id="1.10.10.1400">
    <property type="entry name" value="Terminase, small subunit, N-terminal DNA-binding domain, HTH motif"/>
    <property type="match status" value="1"/>
</dbReference>
<dbReference type="Pfam" id="PF03592">
    <property type="entry name" value="Terminase_2"/>
    <property type="match status" value="1"/>
</dbReference>
<proteinExistence type="predicted"/>
<dbReference type="InterPro" id="IPR018925">
    <property type="entry name" value="XtmA-like_N"/>
</dbReference>
<dbReference type="InterPro" id="IPR038713">
    <property type="entry name" value="Terminase_Gp1_N_sf"/>
</dbReference>
<keyword evidence="2" id="KW-0231">Viral genome packaging</keyword>
<dbReference type="PANTHER" id="PTHR41328">
    <property type="entry name" value="TERMINASE SMALL SUBUNIT-RELATED"/>
    <property type="match status" value="1"/>
</dbReference>
<dbReference type="Pfam" id="PF10668">
    <property type="entry name" value="Phage_terminase"/>
    <property type="match status" value="1"/>
</dbReference>
<organism evidence="4 5">
    <name type="scientific">Periweissella cryptocerci</name>
    <dbReference type="NCBI Taxonomy" id="2506420"/>
    <lineage>
        <taxon>Bacteria</taxon>
        <taxon>Bacillati</taxon>
        <taxon>Bacillota</taxon>
        <taxon>Bacilli</taxon>
        <taxon>Lactobacillales</taxon>
        <taxon>Lactobacillaceae</taxon>
        <taxon>Periweissella</taxon>
    </lineage>
</organism>
<evidence type="ECO:0000256" key="1">
    <source>
        <dbReference type="ARBA" id="ARBA00022612"/>
    </source>
</evidence>